<dbReference type="InterPro" id="IPR003439">
    <property type="entry name" value="ABC_transporter-like_ATP-bd"/>
</dbReference>
<dbReference type="KEGG" id="spoa:EQM13_17485"/>
<dbReference type="EMBL" id="CP035282">
    <property type="protein sequence ID" value="QAT63226.1"/>
    <property type="molecule type" value="Genomic_DNA"/>
</dbReference>
<reference evidence="5" key="1">
    <citation type="submission" date="2019-01" db="EMBL/GenBank/DDBJ databases">
        <title>Draft genomes of a novel of Sporanaerobacter strains.</title>
        <authorList>
            <person name="Ma S."/>
        </authorList>
    </citation>
    <scope>NUCLEOTIDE SEQUENCE [LARGE SCALE GENOMIC DNA]</scope>
    <source>
        <strain evidence="5">NJN-17</strain>
    </source>
</reference>
<gene>
    <name evidence="4" type="ORF">EQM13_17485</name>
</gene>
<organism evidence="4 5">
    <name type="scientific">Acidilutibacter cellobiosedens</name>
    <dbReference type="NCBI Taxonomy" id="2507161"/>
    <lineage>
        <taxon>Bacteria</taxon>
        <taxon>Bacillati</taxon>
        <taxon>Bacillota</taxon>
        <taxon>Tissierellia</taxon>
        <taxon>Tissierellales</taxon>
        <taxon>Acidilutibacteraceae</taxon>
        <taxon>Acidilutibacter</taxon>
    </lineage>
</organism>
<dbReference type="SUPFAM" id="SSF52540">
    <property type="entry name" value="P-loop containing nucleoside triphosphate hydrolases"/>
    <property type="match status" value="2"/>
</dbReference>
<dbReference type="PROSITE" id="PS50893">
    <property type="entry name" value="ABC_TRANSPORTER_2"/>
    <property type="match status" value="2"/>
</dbReference>
<keyword evidence="5" id="KW-1185">Reference proteome</keyword>
<keyword evidence="2 4" id="KW-0067">ATP-binding</keyword>
<dbReference type="RefSeq" id="WP_128753372.1">
    <property type="nucleotide sequence ID" value="NZ_CP035282.1"/>
</dbReference>
<dbReference type="SMART" id="SM00382">
    <property type="entry name" value="AAA"/>
    <property type="match status" value="2"/>
</dbReference>
<dbReference type="Pfam" id="PF00005">
    <property type="entry name" value="ABC_tran"/>
    <property type="match status" value="2"/>
</dbReference>
<evidence type="ECO:0000259" key="3">
    <source>
        <dbReference type="PROSITE" id="PS50893"/>
    </source>
</evidence>
<dbReference type="PANTHER" id="PTHR42855">
    <property type="entry name" value="ABC TRANSPORTER ATP-BINDING SUBUNIT"/>
    <property type="match status" value="1"/>
</dbReference>
<dbReference type="GO" id="GO:0016887">
    <property type="term" value="F:ATP hydrolysis activity"/>
    <property type="evidence" value="ECO:0007669"/>
    <property type="project" value="InterPro"/>
</dbReference>
<dbReference type="FunFam" id="3.40.50.300:FF:000905">
    <property type="entry name" value="Heme ABC transporter ATP-binding protein"/>
    <property type="match status" value="1"/>
</dbReference>
<dbReference type="Gene3D" id="3.40.50.300">
    <property type="entry name" value="P-loop containing nucleotide triphosphate hydrolases"/>
    <property type="match status" value="2"/>
</dbReference>
<dbReference type="InterPro" id="IPR032781">
    <property type="entry name" value="ABC_tran_Xtn"/>
</dbReference>
<dbReference type="InterPro" id="IPR003593">
    <property type="entry name" value="AAA+_ATPase"/>
</dbReference>
<dbReference type="FunFam" id="3.40.50.300:FF:000011">
    <property type="entry name" value="Putative ABC transporter ATP-binding component"/>
    <property type="match status" value="1"/>
</dbReference>
<dbReference type="OrthoDB" id="9801441at2"/>
<dbReference type="PANTHER" id="PTHR42855:SF2">
    <property type="entry name" value="DRUG RESISTANCE ABC TRANSPORTER,ATP-BINDING PROTEIN"/>
    <property type="match status" value="1"/>
</dbReference>
<evidence type="ECO:0000256" key="2">
    <source>
        <dbReference type="ARBA" id="ARBA00022840"/>
    </source>
</evidence>
<dbReference type="CDD" id="cd03221">
    <property type="entry name" value="ABCF_EF-3"/>
    <property type="match status" value="2"/>
</dbReference>
<sequence>MSVLNVENLSFSFGDKPVLKNISFALQKGEHAGLVGINGAGKTTFFNILMGNLVPDEGSVYKSSSINIGYLDQHSEFNKEYSIKDWLKSAFDKLYLIERKMIKISDSMSCTNSDSEKMKKLLNEYGKFQDRLDRSDFYKIDSLIENVARGLGLYQLGMDTSVDKLSGGQRTKLKLAKLLLMNPDLLLLDEPTNYLDKEHIDWLADHLNNYPNSFIVISHDTIFLNNITNVIFNIEFGYLKRYPGNYKKFLMLKDEETKRYTDMYNRQQKEINKMEEFINKNIVRASTTKRAQSRRKQLEKMEKIEKPLKISKPHFNFQEARNSGELVFRCTNMNIGYYYPIIKNLNLKIMRGNKIAVVGCNGIGKSTLLKTIMGIIPPLTGKIDMGNYLYPVYFEQETKSTNYTPLEEIWKDFPQKKQQEIRGVLAQCGLRQEHILQKISSLSGGEQSKVRLCKSMMTPSNWLLLDEPTNHLDLDAKNALKEALIDYKGTILLVCHEKEFFEDWVTDIWNMEKYI</sequence>
<dbReference type="Proteomes" id="UP000287969">
    <property type="component" value="Chromosome"/>
</dbReference>
<dbReference type="Pfam" id="PF12848">
    <property type="entry name" value="ABC_tran_Xtn"/>
    <property type="match status" value="1"/>
</dbReference>
<keyword evidence="1" id="KW-0547">Nucleotide-binding</keyword>
<protein>
    <submittedName>
        <fullName evidence="4">ABC-F family ATP-binding cassette domain-containing protein</fullName>
    </submittedName>
</protein>
<name>A0A410QH06_9FIRM</name>
<dbReference type="InterPro" id="IPR051309">
    <property type="entry name" value="ABCF_ATPase"/>
</dbReference>
<dbReference type="PROSITE" id="PS00211">
    <property type="entry name" value="ABC_TRANSPORTER_1"/>
    <property type="match status" value="2"/>
</dbReference>
<dbReference type="AlphaFoldDB" id="A0A410QH06"/>
<evidence type="ECO:0000313" key="4">
    <source>
        <dbReference type="EMBL" id="QAT63226.1"/>
    </source>
</evidence>
<dbReference type="InterPro" id="IPR017871">
    <property type="entry name" value="ABC_transporter-like_CS"/>
</dbReference>
<dbReference type="GO" id="GO:0005524">
    <property type="term" value="F:ATP binding"/>
    <property type="evidence" value="ECO:0007669"/>
    <property type="project" value="UniProtKB-KW"/>
</dbReference>
<evidence type="ECO:0000313" key="5">
    <source>
        <dbReference type="Proteomes" id="UP000287969"/>
    </source>
</evidence>
<feature type="domain" description="ABC transporter" evidence="3">
    <location>
        <begin position="4"/>
        <end position="261"/>
    </location>
</feature>
<evidence type="ECO:0000256" key="1">
    <source>
        <dbReference type="ARBA" id="ARBA00022741"/>
    </source>
</evidence>
<proteinExistence type="predicted"/>
<accession>A0A410QH06</accession>
<feature type="domain" description="ABC transporter" evidence="3">
    <location>
        <begin position="321"/>
        <end position="515"/>
    </location>
</feature>
<dbReference type="InterPro" id="IPR027417">
    <property type="entry name" value="P-loop_NTPase"/>
</dbReference>